<organism evidence="2 3">
    <name type="scientific">Chitiniphilus purpureus</name>
    <dbReference type="NCBI Taxonomy" id="2981137"/>
    <lineage>
        <taxon>Bacteria</taxon>
        <taxon>Pseudomonadati</taxon>
        <taxon>Pseudomonadota</taxon>
        <taxon>Betaproteobacteria</taxon>
        <taxon>Neisseriales</taxon>
        <taxon>Chitinibacteraceae</taxon>
        <taxon>Chitiniphilus</taxon>
    </lineage>
</organism>
<evidence type="ECO:0000313" key="3">
    <source>
        <dbReference type="Proteomes" id="UP001061302"/>
    </source>
</evidence>
<protein>
    <submittedName>
        <fullName evidence="2">VOC family protein</fullName>
    </submittedName>
</protein>
<accession>A0ABY6DS12</accession>
<name>A0ABY6DS12_9NEIS</name>
<feature type="domain" description="PhnB-like" evidence="1">
    <location>
        <begin position="4"/>
        <end position="130"/>
    </location>
</feature>
<dbReference type="CDD" id="cd06588">
    <property type="entry name" value="PhnB_like"/>
    <property type="match status" value="1"/>
</dbReference>
<dbReference type="InterPro" id="IPR029068">
    <property type="entry name" value="Glyas_Bleomycin-R_OHBP_Dase"/>
</dbReference>
<keyword evidence="3" id="KW-1185">Reference proteome</keyword>
<dbReference type="PANTHER" id="PTHR33990:SF1">
    <property type="entry name" value="PROTEIN YJDN"/>
    <property type="match status" value="1"/>
</dbReference>
<evidence type="ECO:0000259" key="1">
    <source>
        <dbReference type="Pfam" id="PF06983"/>
    </source>
</evidence>
<dbReference type="Proteomes" id="UP001061302">
    <property type="component" value="Chromosome"/>
</dbReference>
<dbReference type="EMBL" id="CP106753">
    <property type="protein sequence ID" value="UXY16256.1"/>
    <property type="molecule type" value="Genomic_DNA"/>
</dbReference>
<gene>
    <name evidence="2" type="ORF">N8I74_04345</name>
</gene>
<dbReference type="Pfam" id="PF06983">
    <property type="entry name" value="3-dmu-9_3-mt"/>
    <property type="match status" value="1"/>
</dbReference>
<evidence type="ECO:0000313" key="2">
    <source>
        <dbReference type="EMBL" id="UXY16256.1"/>
    </source>
</evidence>
<reference evidence="2" key="1">
    <citation type="submission" date="2022-10" db="EMBL/GenBank/DDBJ databases">
        <title>Chitiniphilus purpureus sp. nov., a novel chitin-degrading bacterium isolated from crawfish pond sediment.</title>
        <authorList>
            <person name="Li K."/>
        </authorList>
    </citation>
    <scope>NUCLEOTIDE SEQUENCE</scope>
    <source>
        <strain evidence="2">CD1</strain>
    </source>
</reference>
<dbReference type="InterPro" id="IPR028973">
    <property type="entry name" value="PhnB-like"/>
</dbReference>
<dbReference type="RefSeq" id="WP_263125702.1">
    <property type="nucleotide sequence ID" value="NZ_CP106753.1"/>
</dbReference>
<dbReference type="SUPFAM" id="SSF54593">
    <property type="entry name" value="Glyoxalase/Bleomycin resistance protein/Dihydroxybiphenyl dioxygenase"/>
    <property type="match status" value="1"/>
</dbReference>
<dbReference type="Gene3D" id="3.10.180.10">
    <property type="entry name" value="2,3-Dihydroxybiphenyl 1,2-Dioxygenase, domain 1"/>
    <property type="match status" value="1"/>
</dbReference>
<sequence>MQVQNYLFFDGRCEQALNFYQQTLGAQITQLMRFADAPEEEQGPPEWRDKVMHASLTIGQTALMASDGMPGQSTPMQGFSLALDPATLDEGRRLFDALAQGGQIEMPFGPTFWAKGFGMLRDQFGVPWMVNVEG</sequence>
<dbReference type="PANTHER" id="PTHR33990">
    <property type="entry name" value="PROTEIN YJDN-RELATED"/>
    <property type="match status" value="1"/>
</dbReference>
<proteinExistence type="predicted"/>